<feature type="region of interest" description="Disordered" evidence="1">
    <location>
        <begin position="559"/>
        <end position="587"/>
    </location>
</feature>
<evidence type="ECO:0000313" key="2">
    <source>
        <dbReference type="EMBL" id="CAK9037857.1"/>
    </source>
</evidence>
<accession>A0ABP0LFB9</accession>
<protein>
    <submittedName>
        <fullName evidence="2">Uncharacterized protein</fullName>
    </submittedName>
</protein>
<gene>
    <name evidence="2" type="ORF">CCMP2556_LOCUS20833</name>
</gene>
<dbReference type="Proteomes" id="UP001642484">
    <property type="component" value="Unassembled WGS sequence"/>
</dbReference>
<keyword evidence="3" id="KW-1185">Reference proteome</keyword>
<feature type="compositionally biased region" description="Basic residues" evidence="1">
    <location>
        <begin position="577"/>
        <end position="587"/>
    </location>
</feature>
<sequence length="587" mass="64723">MGAQDVSEIDPLVKAAQAPGAPLVSSVNRVLHALQERQYLRRMVIEPQFIGIHPQNRDGHGALSVESGGKLLEIHPQHLKFLSLSGSHLNTTLRMIKHGTPCSVESVALDGKVNFHKMQQKDAAYAEASRAGLRWKVLPAAVLAQWPQLASLIQSAANRQAIAESTGIAIEREKLKPELEPRPKDADPFARFRHALLAFGYSCPVPRIVTASDCRRLFQRQFQDNIGKANELMARVDALVEKKIEKHQRVLPHQYLFECQLVLLALQKKHRDIELRDSMEHAALAFCEAVQEAVGVTLSNEWDGLKTTPKSSALTTTGVAAKLREFDASGQLKDPSILLREAGFLPGKWVARKEDKLQAKLVNVGEQYMATTSAFIENQWKLIDEPNTREALDHVAFASFNSPDMIVAATNGKIIEKLMELERQHKASLNKINVYVKPSKTVEATCAVATGKQIVVPATPTIQALQVDSRSKPKGLSLGECGTDSHSFSLTQFVQVPKDGKGIFAPFRFVKGTSDPEKVNVEIVNIVDPGDENKSLQRIPLMKNTKALEEGEVLLKFEEGRTDDAPDDLVPCSGPPVKRRKTGKSAE</sequence>
<evidence type="ECO:0000256" key="1">
    <source>
        <dbReference type="SAM" id="MobiDB-lite"/>
    </source>
</evidence>
<name>A0ABP0LFB9_9DINO</name>
<reference evidence="2 3" key="1">
    <citation type="submission" date="2024-02" db="EMBL/GenBank/DDBJ databases">
        <authorList>
            <person name="Chen Y."/>
            <person name="Shah S."/>
            <person name="Dougan E. K."/>
            <person name="Thang M."/>
            <person name="Chan C."/>
        </authorList>
    </citation>
    <scope>NUCLEOTIDE SEQUENCE [LARGE SCALE GENOMIC DNA]</scope>
</reference>
<dbReference type="EMBL" id="CAXAMN010012281">
    <property type="protein sequence ID" value="CAK9037857.1"/>
    <property type="molecule type" value="Genomic_DNA"/>
</dbReference>
<evidence type="ECO:0000313" key="3">
    <source>
        <dbReference type="Proteomes" id="UP001642484"/>
    </source>
</evidence>
<comment type="caution">
    <text evidence="2">The sequence shown here is derived from an EMBL/GenBank/DDBJ whole genome shotgun (WGS) entry which is preliminary data.</text>
</comment>
<organism evidence="2 3">
    <name type="scientific">Durusdinium trenchii</name>
    <dbReference type="NCBI Taxonomy" id="1381693"/>
    <lineage>
        <taxon>Eukaryota</taxon>
        <taxon>Sar</taxon>
        <taxon>Alveolata</taxon>
        <taxon>Dinophyceae</taxon>
        <taxon>Suessiales</taxon>
        <taxon>Symbiodiniaceae</taxon>
        <taxon>Durusdinium</taxon>
    </lineage>
</organism>
<proteinExistence type="predicted"/>